<keyword evidence="4 6" id="KW-1133">Transmembrane helix</keyword>
<feature type="transmembrane region" description="Helical" evidence="6">
    <location>
        <begin position="57"/>
        <end position="77"/>
    </location>
</feature>
<comment type="subcellular location">
    <subcellularLocation>
        <location evidence="1">Cell membrane</location>
        <topology evidence="1">Multi-pass membrane protein</topology>
    </subcellularLocation>
</comment>
<dbReference type="PANTHER" id="PTHR33452:SF1">
    <property type="entry name" value="INNER MEMBRANE PROTEIN YPHA-RELATED"/>
    <property type="match status" value="1"/>
</dbReference>
<dbReference type="Pfam" id="PF07681">
    <property type="entry name" value="DoxX"/>
    <property type="match status" value="1"/>
</dbReference>
<evidence type="ECO:0000256" key="5">
    <source>
        <dbReference type="ARBA" id="ARBA00023136"/>
    </source>
</evidence>
<evidence type="ECO:0000313" key="8">
    <source>
        <dbReference type="Proteomes" id="UP000198876"/>
    </source>
</evidence>
<evidence type="ECO:0000256" key="3">
    <source>
        <dbReference type="ARBA" id="ARBA00022692"/>
    </source>
</evidence>
<evidence type="ECO:0000256" key="1">
    <source>
        <dbReference type="ARBA" id="ARBA00004651"/>
    </source>
</evidence>
<keyword evidence="5 6" id="KW-0472">Membrane</keyword>
<dbReference type="InterPro" id="IPR051907">
    <property type="entry name" value="DoxX-like_oxidoreductase"/>
</dbReference>
<feature type="transmembrane region" description="Helical" evidence="6">
    <location>
        <begin position="289"/>
        <end position="312"/>
    </location>
</feature>
<keyword evidence="8" id="KW-1185">Reference proteome</keyword>
<keyword evidence="2" id="KW-1003">Cell membrane</keyword>
<sequence>MRYGQSVRRGGASLLASVVLLAFAGRASAHVKYVTPGSDPIAVAEFLANALSDPLNLAVLLGGAASVVALLVGYLAVRPARRDVTVFRETMESYRDLLPWLLRLSMGLPLVGAGFAGYFFSPVVQPAAPTFVRLFGVTVGFLLLFGFGTRIVATVGLVSYLVGLAFEPALFLAVEYVPGFLAIALTGGGRPSADHAVSRMAADDGTVYSRIDPFYRAVAVPFVKRVQPFASLVPLVLRVGVGISFVYLGVAQKIMNPGEALSVVAKYNLTAVVPVSAELWVVGAGLTEALVGVLLVAGAFTRAASLTAFALFTTTLFGLPDDPVLAHVTLFGLVSALLVTGAGPFSVDEWLRYWAARRDSDAAATTTRRPRTDT</sequence>
<feature type="transmembrane region" description="Helical" evidence="6">
    <location>
        <begin position="229"/>
        <end position="251"/>
    </location>
</feature>
<reference evidence="8" key="1">
    <citation type="submission" date="2016-10" db="EMBL/GenBank/DDBJ databases">
        <authorList>
            <person name="Varghese N."/>
            <person name="Submissions S."/>
        </authorList>
    </citation>
    <scope>NUCLEOTIDE SEQUENCE [LARGE SCALE GENOMIC DNA]</scope>
    <source>
        <strain evidence="8">CGMCC 1.7739</strain>
    </source>
</reference>
<accession>A0A1I2RJJ6</accession>
<dbReference type="OrthoDB" id="177395at2157"/>
<keyword evidence="3 6" id="KW-0812">Transmembrane</keyword>
<dbReference type="AlphaFoldDB" id="A0A1I2RJJ6"/>
<evidence type="ECO:0000256" key="2">
    <source>
        <dbReference type="ARBA" id="ARBA00022475"/>
    </source>
</evidence>
<dbReference type="Proteomes" id="UP000198876">
    <property type="component" value="Unassembled WGS sequence"/>
</dbReference>
<evidence type="ECO:0000256" key="6">
    <source>
        <dbReference type="SAM" id="Phobius"/>
    </source>
</evidence>
<feature type="transmembrane region" description="Helical" evidence="6">
    <location>
        <begin position="97"/>
        <end position="120"/>
    </location>
</feature>
<dbReference type="InterPro" id="IPR032808">
    <property type="entry name" value="DoxX"/>
</dbReference>
<dbReference type="RefSeq" id="WP_092891569.1">
    <property type="nucleotide sequence ID" value="NZ_FOOQ01000002.1"/>
</dbReference>
<evidence type="ECO:0000256" key="4">
    <source>
        <dbReference type="ARBA" id="ARBA00022989"/>
    </source>
</evidence>
<dbReference type="GO" id="GO:0005886">
    <property type="term" value="C:plasma membrane"/>
    <property type="evidence" value="ECO:0007669"/>
    <property type="project" value="UniProtKB-SubCell"/>
</dbReference>
<evidence type="ECO:0000313" key="7">
    <source>
        <dbReference type="EMBL" id="SFG39639.1"/>
    </source>
</evidence>
<dbReference type="PANTHER" id="PTHR33452">
    <property type="entry name" value="OXIDOREDUCTASE CATD-RELATED"/>
    <property type="match status" value="1"/>
</dbReference>
<dbReference type="EMBL" id="FOOQ01000002">
    <property type="protein sequence ID" value="SFG39639.1"/>
    <property type="molecule type" value="Genomic_DNA"/>
</dbReference>
<proteinExistence type="predicted"/>
<feature type="transmembrane region" description="Helical" evidence="6">
    <location>
        <begin position="324"/>
        <end position="345"/>
    </location>
</feature>
<protein>
    <submittedName>
        <fullName evidence="7">Uncharacterized membrane protein YphA, DoxX/SURF4 family</fullName>
    </submittedName>
</protein>
<organism evidence="7 8">
    <name type="scientific">Halopelagius inordinatus</name>
    <dbReference type="NCBI Taxonomy" id="553467"/>
    <lineage>
        <taxon>Archaea</taxon>
        <taxon>Methanobacteriati</taxon>
        <taxon>Methanobacteriota</taxon>
        <taxon>Stenosarchaea group</taxon>
        <taxon>Halobacteria</taxon>
        <taxon>Halobacteriales</taxon>
        <taxon>Haloferacaceae</taxon>
    </lineage>
</organism>
<name>A0A1I2RJJ6_9EURY</name>
<dbReference type="STRING" id="553467.SAMN04488063_1910"/>
<gene>
    <name evidence="7" type="ORF">SAMN04488063_1910</name>
</gene>